<gene>
    <name evidence="1" type="ORF">EHSB41UT_04719</name>
</gene>
<dbReference type="OrthoDB" id="9925823at2"/>
<dbReference type="Proteomes" id="UP000196573">
    <property type="component" value="Unassembled WGS sequence"/>
</dbReference>
<protein>
    <submittedName>
        <fullName evidence="1">Uncharacterized protein</fullName>
    </submittedName>
</protein>
<dbReference type="EMBL" id="FWPT01000019">
    <property type="protein sequence ID" value="SMA50901.1"/>
    <property type="molecule type" value="Genomic_DNA"/>
</dbReference>
<evidence type="ECO:0000313" key="1">
    <source>
        <dbReference type="EMBL" id="SMA50901.1"/>
    </source>
</evidence>
<evidence type="ECO:0000313" key="2">
    <source>
        <dbReference type="Proteomes" id="UP000196573"/>
    </source>
</evidence>
<keyword evidence="2" id="KW-1185">Reference proteome</keyword>
<reference evidence="1 2" key="1">
    <citation type="submission" date="2017-03" db="EMBL/GenBank/DDBJ databases">
        <authorList>
            <person name="Afonso C.L."/>
            <person name="Miller P.J."/>
            <person name="Scott M.A."/>
            <person name="Spackman E."/>
            <person name="Goraichik I."/>
            <person name="Dimitrov K.M."/>
            <person name="Suarez D.L."/>
            <person name="Swayne D.E."/>
        </authorList>
    </citation>
    <scope>NUCLEOTIDE SEQUENCE [LARGE SCALE GENOMIC DNA]</scope>
    <source>
        <strain evidence="1">SB41UT1</strain>
    </source>
</reference>
<proteinExistence type="predicted"/>
<organism evidence="1 2">
    <name type="scientific">Parendozoicomonas haliclonae</name>
    <dbReference type="NCBI Taxonomy" id="1960125"/>
    <lineage>
        <taxon>Bacteria</taxon>
        <taxon>Pseudomonadati</taxon>
        <taxon>Pseudomonadota</taxon>
        <taxon>Gammaproteobacteria</taxon>
        <taxon>Oceanospirillales</taxon>
        <taxon>Endozoicomonadaceae</taxon>
        <taxon>Parendozoicomonas</taxon>
    </lineage>
</organism>
<dbReference type="RefSeq" id="WP_133060649.1">
    <property type="nucleotide sequence ID" value="NZ_FWPT01000019.1"/>
</dbReference>
<dbReference type="AlphaFoldDB" id="A0A1X7ARF5"/>
<name>A0A1X7ARF5_9GAMM</name>
<accession>A0A1X7ARF5</accession>
<sequence>MPPKVGHTSTQPVHNRPSLGKALKALKSARHAHRKVMIQQNPKKFMPTSWGKVQNLVTLKKFASITALPPSDVKHKLAAPVNKQPVDPLPSGLKDLRAENDREESRILKELEDLPAPPTTKPKIRKSQATEAPPRIYLPLEKSEIEESLKEVKSVRDLVDLWNHINTGSGKKFLSLGDRLELKQKFPGRLNMVSRQPGQAKLISPKIIETMIPQKKLQGEIARQILDQKTAQANEERRNQQ</sequence>